<reference evidence="2 3" key="1">
    <citation type="submission" date="2020-01" db="EMBL/GenBank/DDBJ databases">
        <title>Novel species isolated from a subtropical stream in China.</title>
        <authorList>
            <person name="Lu H."/>
        </authorList>
    </citation>
    <scope>NUCLEOTIDE SEQUENCE [LARGE SCALE GENOMIC DNA]</scope>
    <source>
        <strain evidence="2 3">FT82W</strain>
    </source>
</reference>
<feature type="domain" description="Condensation" evidence="1">
    <location>
        <begin position="12"/>
        <end position="91"/>
    </location>
</feature>
<dbReference type="SUPFAM" id="SSF52777">
    <property type="entry name" value="CoA-dependent acyltransferases"/>
    <property type="match status" value="1"/>
</dbReference>
<feature type="non-terminal residue" evidence="2">
    <location>
        <position position="1"/>
    </location>
</feature>
<dbReference type="RefSeq" id="WP_161100656.1">
    <property type="nucleotide sequence ID" value="NZ_WWCW01000553.1"/>
</dbReference>
<dbReference type="Gene3D" id="3.30.559.30">
    <property type="entry name" value="Nonribosomal peptide synthetase, condensation domain"/>
    <property type="match status" value="1"/>
</dbReference>
<organism evidence="2 3">
    <name type="scientific">Duganella vulcania</name>
    <dbReference type="NCBI Taxonomy" id="2692166"/>
    <lineage>
        <taxon>Bacteria</taxon>
        <taxon>Pseudomonadati</taxon>
        <taxon>Pseudomonadota</taxon>
        <taxon>Betaproteobacteria</taxon>
        <taxon>Burkholderiales</taxon>
        <taxon>Oxalobacteraceae</taxon>
        <taxon>Telluria group</taxon>
        <taxon>Duganella</taxon>
    </lineage>
</organism>
<gene>
    <name evidence="2" type="ORF">GTP91_34390</name>
</gene>
<protein>
    <recommendedName>
        <fullName evidence="1">Condensation domain-containing protein</fullName>
    </recommendedName>
</protein>
<evidence type="ECO:0000313" key="2">
    <source>
        <dbReference type="EMBL" id="MYM92234.1"/>
    </source>
</evidence>
<dbReference type="Pfam" id="PF00668">
    <property type="entry name" value="Condensation"/>
    <property type="match status" value="1"/>
</dbReference>
<dbReference type="Proteomes" id="UP000470302">
    <property type="component" value="Unassembled WGS sequence"/>
</dbReference>
<dbReference type="AlphaFoldDB" id="A0A845GD97"/>
<dbReference type="InterPro" id="IPR001242">
    <property type="entry name" value="Condensation_dom"/>
</dbReference>
<dbReference type="GO" id="GO:0003824">
    <property type="term" value="F:catalytic activity"/>
    <property type="evidence" value="ECO:0007669"/>
    <property type="project" value="InterPro"/>
</dbReference>
<accession>A0A845GD97</accession>
<evidence type="ECO:0000313" key="3">
    <source>
        <dbReference type="Proteomes" id="UP000470302"/>
    </source>
</evidence>
<name>A0A845GD97_9BURK</name>
<evidence type="ECO:0000259" key="1">
    <source>
        <dbReference type="Pfam" id="PF00668"/>
    </source>
</evidence>
<dbReference type="EMBL" id="WWCW01000553">
    <property type="protein sequence ID" value="MYM92234.1"/>
    <property type="molecule type" value="Genomic_DNA"/>
</dbReference>
<proteinExistence type="predicted"/>
<feature type="non-terminal residue" evidence="2">
    <location>
        <position position="92"/>
    </location>
</feature>
<comment type="caution">
    <text evidence="2">The sequence shown here is derived from an EMBL/GenBank/DDBJ whole genome shotgun (WGS) entry which is preliminary data.</text>
</comment>
<sequence length="92" mass="9836">AAAGAALLGGELALHGATLEEVLLCALAGAIAEVYQRHDVVLLREWHGRDQFADLDLSATVGWCTAAYPLRLRLGRRAGPCEQIAAVMRQAR</sequence>